<name>A0A9D1MJP6_9FIRM</name>
<proteinExistence type="predicted"/>
<evidence type="ECO:0000313" key="2">
    <source>
        <dbReference type="Proteomes" id="UP000824110"/>
    </source>
</evidence>
<dbReference type="Proteomes" id="UP000824110">
    <property type="component" value="Unassembled WGS sequence"/>
</dbReference>
<sequence>MQLQQAFLQAEEITVYNQGIQSSYACGEEQYNKIVTQWSNMLAQSLTMPAFGVSLNDYTVNAMKSGVWVEFSYGRELSIHEMPFEKLLVEVKPEYKGFNVIRYLPQYGYAGRCFYLDLQGEDMSAVYNLLTSI</sequence>
<comment type="caution">
    <text evidence="1">The sequence shown here is derived from an EMBL/GenBank/DDBJ whole genome shotgun (WGS) entry which is preliminary data.</text>
</comment>
<evidence type="ECO:0000313" key="1">
    <source>
        <dbReference type="EMBL" id="HIU61562.1"/>
    </source>
</evidence>
<reference evidence="1" key="1">
    <citation type="submission" date="2020-10" db="EMBL/GenBank/DDBJ databases">
        <authorList>
            <person name="Gilroy R."/>
        </authorList>
    </citation>
    <scope>NUCLEOTIDE SEQUENCE</scope>
    <source>
        <strain evidence="1">CHK195-12923</strain>
    </source>
</reference>
<protein>
    <submittedName>
        <fullName evidence="1">Uncharacterized protein</fullName>
    </submittedName>
</protein>
<gene>
    <name evidence="1" type="ORF">IAB69_02820</name>
</gene>
<reference evidence="1" key="2">
    <citation type="journal article" date="2021" name="PeerJ">
        <title>Extensive microbial diversity within the chicken gut microbiome revealed by metagenomics and culture.</title>
        <authorList>
            <person name="Gilroy R."/>
            <person name="Ravi A."/>
            <person name="Getino M."/>
            <person name="Pursley I."/>
            <person name="Horton D.L."/>
            <person name="Alikhan N.F."/>
            <person name="Baker D."/>
            <person name="Gharbi K."/>
            <person name="Hall N."/>
            <person name="Watson M."/>
            <person name="Adriaenssens E.M."/>
            <person name="Foster-Nyarko E."/>
            <person name="Jarju S."/>
            <person name="Secka A."/>
            <person name="Antonio M."/>
            <person name="Oren A."/>
            <person name="Chaudhuri R.R."/>
            <person name="La Ragione R."/>
            <person name="Hildebrand F."/>
            <person name="Pallen M.J."/>
        </authorList>
    </citation>
    <scope>NUCLEOTIDE SEQUENCE</scope>
    <source>
        <strain evidence="1">CHK195-12923</strain>
    </source>
</reference>
<organism evidence="1 2">
    <name type="scientific">Candidatus Coproplasma excrementigallinarum</name>
    <dbReference type="NCBI Taxonomy" id="2840747"/>
    <lineage>
        <taxon>Bacteria</taxon>
        <taxon>Bacillati</taxon>
        <taxon>Bacillota</taxon>
        <taxon>Clostridia</taxon>
        <taxon>Eubacteriales</taxon>
        <taxon>Candidatus Coproplasma</taxon>
    </lineage>
</organism>
<accession>A0A9D1MJP6</accession>
<dbReference type="EMBL" id="DVNE01000025">
    <property type="protein sequence ID" value="HIU61562.1"/>
    <property type="molecule type" value="Genomic_DNA"/>
</dbReference>
<dbReference type="AlphaFoldDB" id="A0A9D1MJP6"/>